<dbReference type="EMBL" id="JABGBP010000330">
    <property type="protein sequence ID" value="NOL60906.1"/>
    <property type="molecule type" value="Genomic_DNA"/>
</dbReference>
<dbReference type="RefSeq" id="WP_171481996.1">
    <property type="nucleotide sequence ID" value="NZ_JABGBP010000330.1"/>
</dbReference>
<proteinExistence type="predicted"/>
<protein>
    <submittedName>
        <fullName evidence="1">Uncharacterized protein</fullName>
    </submittedName>
</protein>
<evidence type="ECO:0000313" key="2">
    <source>
        <dbReference type="Proteomes" id="UP000546917"/>
    </source>
</evidence>
<organism evidence="1 2">
    <name type="scientific">Ferroplasma acidiphilum</name>
    <dbReference type="NCBI Taxonomy" id="74969"/>
    <lineage>
        <taxon>Archaea</taxon>
        <taxon>Methanobacteriati</taxon>
        <taxon>Thermoplasmatota</taxon>
        <taxon>Thermoplasmata</taxon>
        <taxon>Thermoplasmatales</taxon>
        <taxon>Ferroplasmaceae</taxon>
        <taxon>Ferroplasma</taxon>
    </lineage>
</organism>
<dbReference type="AlphaFoldDB" id="A0A7K4FPF6"/>
<gene>
    <name evidence="1" type="ORF">HLB00_08735</name>
</gene>
<comment type="caution">
    <text evidence="1">The sequence shown here is derived from an EMBL/GenBank/DDBJ whole genome shotgun (WGS) entry which is preliminary data.</text>
</comment>
<sequence>MVAYDLNIESASIIGEWDSTNNHYDYNLDFHFSIEKWISPDRALEMGTKAVSDFSDWIVEKEPDYDEEIYVNYCKRGLVKMGRFANPLLLSEWLPEQNKVVPYKKTGFKSNSRVANPYITVYGIDGTPFKGMIFCIPGKRGDISGPFNYLGTHKFIFTDKLDRMIGTMEIDIASPGIDVELNYETQKARYGDFKATPQNIFKVSMSPLIDGSKQEEREFSILPPRTERSKAVTIKTSSYETLYDKDRYDMQIDIPRAFVQKNDVRIEAHNAFAEQVGKFMRNDIKWRLDGVADSFSIEYAPIESIDEVFDLAKSIASSANDVIK</sequence>
<accession>A0A7K4FPF6</accession>
<name>A0A7K4FPF6_9ARCH</name>
<evidence type="ECO:0000313" key="1">
    <source>
        <dbReference type="EMBL" id="NOL60906.1"/>
    </source>
</evidence>
<reference evidence="1 2" key="1">
    <citation type="submission" date="2020-05" db="EMBL/GenBank/DDBJ databases">
        <authorList>
            <person name="Zhang R."/>
        </authorList>
    </citation>
    <scope>NUCLEOTIDE SEQUENCE [LARGE SCALE GENOMIC DNA]</scope>
    <source>
        <strain evidence="1 2">DSM 28986</strain>
    </source>
</reference>
<dbReference type="Proteomes" id="UP000546917">
    <property type="component" value="Unassembled WGS sequence"/>
</dbReference>